<accession>A0A060TBI8</accession>
<dbReference type="GO" id="GO:1990542">
    <property type="term" value="P:mitochondrial transmembrane transport"/>
    <property type="evidence" value="ECO:0007669"/>
    <property type="project" value="InterPro"/>
</dbReference>
<dbReference type="InterPro" id="IPR023395">
    <property type="entry name" value="MCP_dom_sf"/>
</dbReference>
<sequence length="398" mass="43487">MTDQITASQKMLAACSGSLLTSVVVNPFDVIRVRLQQQSAFPINTATSIAQKLHPVTQIPSGLGVTACCKDVFWYPSSLDYCVASEFDCCAVDEAKQRRFLSTWDGIKKIVQYEGAPTLWRGLSFTLLMSIPSNVVYFTGYEYMRDNSPIQSEILNPLLCGGLARTLSSTFVSPLELIKTRLQSVSEIISNSSASSSSSQQQPASVPGSSRRTPTIGAPAQVEAATAAHHESPTKVVFRGIRQMVASQGVLSLWKGLVLTLWRDVPFSAVYWANVEYIRRELNKLAYFQQNDATFFESFISGSVAGAIAAVVTTPFDVGKTRQQVGHHEAKSSRLGMLPFMGNIVKNEGISALFVGVTPRVLKVAPACAIMISSYEMGKKVFRQQNCQCDEEEVLLPS</sequence>
<protein>
    <submittedName>
        <fullName evidence="13">ARAD1D35508p</fullName>
    </submittedName>
</protein>
<feature type="repeat" description="Solcar" evidence="10">
    <location>
        <begin position="152"/>
        <end position="281"/>
    </location>
</feature>
<keyword evidence="3 11" id="KW-0813">Transport</keyword>
<dbReference type="PANTHER" id="PTHR45760">
    <property type="entry name" value="FI19922P1-RELATED"/>
    <property type="match status" value="1"/>
</dbReference>
<dbReference type="PROSITE" id="PS50920">
    <property type="entry name" value="SOLCAR"/>
    <property type="match status" value="3"/>
</dbReference>
<evidence type="ECO:0000256" key="2">
    <source>
        <dbReference type="ARBA" id="ARBA00006375"/>
    </source>
</evidence>
<dbReference type="AlphaFoldDB" id="A0A060TBI8"/>
<keyword evidence="4 10" id="KW-0812">Transmembrane</keyword>
<gene>
    <name evidence="13" type="ORF">GNLVRS02_ARAD1D35508g</name>
</gene>
<feature type="compositionally biased region" description="Low complexity" evidence="12">
    <location>
        <begin position="193"/>
        <end position="210"/>
    </location>
</feature>
<organism evidence="13">
    <name type="scientific">Blastobotrys adeninivorans</name>
    <name type="common">Yeast</name>
    <name type="synonym">Arxula adeninivorans</name>
    <dbReference type="NCBI Taxonomy" id="409370"/>
    <lineage>
        <taxon>Eukaryota</taxon>
        <taxon>Fungi</taxon>
        <taxon>Dikarya</taxon>
        <taxon>Ascomycota</taxon>
        <taxon>Saccharomycotina</taxon>
        <taxon>Dipodascomycetes</taxon>
        <taxon>Dipodascales</taxon>
        <taxon>Trichomonascaceae</taxon>
        <taxon>Blastobotrys</taxon>
    </lineage>
</organism>
<evidence type="ECO:0000256" key="7">
    <source>
        <dbReference type="ARBA" id="ARBA00022989"/>
    </source>
</evidence>
<keyword evidence="8" id="KW-0496">Mitochondrion</keyword>
<proteinExistence type="inferred from homology"/>
<dbReference type="GO" id="GO:0005743">
    <property type="term" value="C:mitochondrial inner membrane"/>
    <property type="evidence" value="ECO:0007669"/>
    <property type="project" value="UniProtKB-SubCell"/>
</dbReference>
<comment type="subcellular location">
    <subcellularLocation>
        <location evidence="1">Mitochondrion inner membrane</location>
        <topology evidence="1">Multi-pass membrane protein</topology>
    </subcellularLocation>
</comment>
<keyword evidence="9 10" id="KW-0472">Membrane</keyword>
<evidence type="ECO:0000256" key="4">
    <source>
        <dbReference type="ARBA" id="ARBA00022692"/>
    </source>
</evidence>
<evidence type="ECO:0000256" key="9">
    <source>
        <dbReference type="ARBA" id="ARBA00023136"/>
    </source>
</evidence>
<dbReference type="PANTHER" id="PTHR45760:SF2">
    <property type="entry name" value="FI19922P1-RELATED"/>
    <property type="match status" value="1"/>
</dbReference>
<keyword evidence="5" id="KW-0677">Repeat</keyword>
<dbReference type="Gene3D" id="1.50.40.10">
    <property type="entry name" value="Mitochondrial carrier domain"/>
    <property type="match status" value="2"/>
</dbReference>
<comment type="similarity">
    <text evidence="2 11">Belongs to the mitochondrial carrier (TC 2.A.29) family.</text>
</comment>
<dbReference type="EMBL" id="HG937694">
    <property type="protein sequence ID" value="CDP38475.1"/>
    <property type="molecule type" value="Genomic_DNA"/>
</dbReference>
<dbReference type="InterPro" id="IPR018108">
    <property type="entry name" value="MCP_transmembrane"/>
</dbReference>
<dbReference type="InterPro" id="IPR045315">
    <property type="entry name" value="Mtm1-like"/>
</dbReference>
<evidence type="ECO:0000256" key="5">
    <source>
        <dbReference type="ARBA" id="ARBA00022737"/>
    </source>
</evidence>
<keyword evidence="6" id="KW-0999">Mitochondrion inner membrane</keyword>
<name>A0A060TBI8_BLAAD</name>
<evidence type="ECO:0000313" key="13">
    <source>
        <dbReference type="EMBL" id="CDP38475.1"/>
    </source>
</evidence>
<dbReference type="Pfam" id="PF00153">
    <property type="entry name" value="Mito_carr"/>
    <property type="match status" value="4"/>
</dbReference>
<feature type="repeat" description="Solcar" evidence="10">
    <location>
        <begin position="293"/>
        <end position="381"/>
    </location>
</feature>
<evidence type="ECO:0000256" key="6">
    <source>
        <dbReference type="ARBA" id="ARBA00022792"/>
    </source>
</evidence>
<evidence type="ECO:0000256" key="3">
    <source>
        <dbReference type="ARBA" id="ARBA00022448"/>
    </source>
</evidence>
<evidence type="ECO:0000256" key="1">
    <source>
        <dbReference type="ARBA" id="ARBA00004448"/>
    </source>
</evidence>
<reference evidence="13" key="1">
    <citation type="submission" date="2014-02" db="EMBL/GenBank/DDBJ databases">
        <authorList>
            <person name="Genoscope - CEA"/>
        </authorList>
    </citation>
    <scope>NUCLEOTIDE SEQUENCE</scope>
    <source>
        <strain evidence="13">LS3</strain>
    </source>
</reference>
<evidence type="ECO:0000256" key="8">
    <source>
        <dbReference type="ARBA" id="ARBA00023128"/>
    </source>
</evidence>
<keyword evidence="7" id="KW-1133">Transmembrane helix</keyword>
<dbReference type="SUPFAM" id="SSF103506">
    <property type="entry name" value="Mitochondrial carrier"/>
    <property type="match status" value="1"/>
</dbReference>
<feature type="region of interest" description="Disordered" evidence="12">
    <location>
        <begin position="193"/>
        <end position="215"/>
    </location>
</feature>
<dbReference type="PhylomeDB" id="A0A060TBI8"/>
<feature type="repeat" description="Solcar" evidence="10">
    <location>
        <begin position="5"/>
        <end position="147"/>
    </location>
</feature>
<evidence type="ECO:0000256" key="11">
    <source>
        <dbReference type="RuleBase" id="RU000488"/>
    </source>
</evidence>
<evidence type="ECO:0000256" key="10">
    <source>
        <dbReference type="PROSITE-ProRule" id="PRU00282"/>
    </source>
</evidence>
<evidence type="ECO:0000256" key="12">
    <source>
        <dbReference type="SAM" id="MobiDB-lite"/>
    </source>
</evidence>
<reference evidence="13" key="2">
    <citation type="submission" date="2014-06" db="EMBL/GenBank/DDBJ databases">
        <title>The complete genome of Blastobotrys (Arxula) adeninivorans LS3 - a yeast of biotechnological interest.</title>
        <authorList>
            <person name="Kunze G."/>
            <person name="Gaillardin C."/>
            <person name="Czernicka M."/>
            <person name="Durrens P."/>
            <person name="Martin T."/>
            <person name="Boer E."/>
            <person name="Gabaldon T."/>
            <person name="Cruz J."/>
            <person name="Talla E."/>
            <person name="Marck C."/>
            <person name="Goffeau A."/>
            <person name="Barbe V."/>
            <person name="Baret P."/>
            <person name="Baronian K."/>
            <person name="Beier S."/>
            <person name="Bleykasten C."/>
            <person name="Bode R."/>
            <person name="Casaregola S."/>
            <person name="Despons L."/>
            <person name="Fairhead C."/>
            <person name="Giersberg M."/>
            <person name="Gierski P."/>
            <person name="Hahnel U."/>
            <person name="Hartmann A."/>
            <person name="Jankowska D."/>
            <person name="Jubin C."/>
            <person name="Jung P."/>
            <person name="Lafontaine I."/>
            <person name="Leh-Louis V."/>
            <person name="Lemaire M."/>
            <person name="Marcet-Houben M."/>
            <person name="Mascher M."/>
            <person name="Morel G."/>
            <person name="Richard G.-F."/>
            <person name="Riechen J."/>
            <person name="Sacerdot C."/>
            <person name="Sarkar A."/>
            <person name="Savel G."/>
            <person name="Schacherer J."/>
            <person name="Sherman D."/>
            <person name="Straub M.-L."/>
            <person name="Stein N."/>
            <person name="Thierry A."/>
            <person name="Trautwein-Schult A."/>
            <person name="Westhof E."/>
            <person name="Worch S."/>
            <person name="Dujon B."/>
            <person name="Souciet J.-L."/>
            <person name="Wincker P."/>
            <person name="Scholz U."/>
            <person name="Neuveglise N."/>
        </authorList>
    </citation>
    <scope>NUCLEOTIDE SEQUENCE</scope>
    <source>
        <strain evidence="13">LS3</strain>
    </source>
</reference>